<evidence type="ECO:0000256" key="10">
    <source>
        <dbReference type="ARBA" id="ARBA00062515"/>
    </source>
</evidence>
<dbReference type="InterPro" id="IPR005950">
    <property type="entry name" value="ModA"/>
</dbReference>
<comment type="subunit">
    <text evidence="10">The complex is composed of two ATP-binding proteins (ModC), two transmembrane proteins (ModB) and a solute-binding protein (ModA).</text>
</comment>
<comment type="function">
    <text evidence="9">Involved in the transport of molybdenum into the cell. Part of the binding-protein-dependent transport system ModABCD.</text>
</comment>
<evidence type="ECO:0000256" key="5">
    <source>
        <dbReference type="ARBA" id="ARBA00022723"/>
    </source>
</evidence>
<dbReference type="InterPro" id="IPR050682">
    <property type="entry name" value="ModA/WtpA"/>
</dbReference>
<keyword evidence="13" id="KW-0500">Molybdenum</keyword>
<name>A0A1I6D4Y9_9RHOB</name>
<dbReference type="Proteomes" id="UP000199302">
    <property type="component" value="Unassembled WGS sequence"/>
</dbReference>
<evidence type="ECO:0000256" key="4">
    <source>
        <dbReference type="ARBA" id="ARBA00022475"/>
    </source>
</evidence>
<dbReference type="GO" id="GO:0046872">
    <property type="term" value="F:metal ion binding"/>
    <property type="evidence" value="ECO:0007669"/>
    <property type="project" value="UniProtKB-KW"/>
</dbReference>
<keyword evidence="8" id="KW-0826">Tungsten</keyword>
<dbReference type="NCBIfam" id="TIGR01256">
    <property type="entry name" value="modA"/>
    <property type="match status" value="1"/>
</dbReference>
<dbReference type="AlphaFoldDB" id="A0A1I6D4Y9"/>
<keyword evidence="7" id="KW-0472">Membrane</keyword>
<evidence type="ECO:0000256" key="2">
    <source>
        <dbReference type="ARBA" id="ARBA00009175"/>
    </source>
</evidence>
<feature type="binding site" evidence="13">
    <location>
        <position position="141"/>
    </location>
    <ligand>
        <name>molybdate</name>
        <dbReference type="ChEBI" id="CHEBI:36264"/>
    </ligand>
</feature>
<dbReference type="STRING" id="871652.SAMN04515673_102177"/>
<keyword evidence="16" id="KW-1185">Reference proteome</keyword>
<dbReference type="GO" id="GO:0030973">
    <property type="term" value="F:molybdate ion binding"/>
    <property type="evidence" value="ECO:0007669"/>
    <property type="project" value="TreeGrafter"/>
</dbReference>
<dbReference type="GO" id="GO:0030288">
    <property type="term" value="C:outer membrane-bounded periplasmic space"/>
    <property type="evidence" value="ECO:0007669"/>
    <property type="project" value="TreeGrafter"/>
</dbReference>
<dbReference type="PANTHER" id="PTHR30632">
    <property type="entry name" value="MOLYBDATE-BINDING PERIPLASMIC PROTEIN"/>
    <property type="match status" value="1"/>
</dbReference>
<dbReference type="RefSeq" id="WP_092076814.1">
    <property type="nucleotide sequence ID" value="NZ_FOYI01000002.1"/>
</dbReference>
<evidence type="ECO:0000256" key="11">
    <source>
        <dbReference type="ARBA" id="ARBA00073171"/>
    </source>
</evidence>
<dbReference type="PIRSF" id="PIRSF004846">
    <property type="entry name" value="ModA"/>
    <property type="match status" value="1"/>
</dbReference>
<keyword evidence="4" id="KW-1003">Cell membrane</keyword>
<evidence type="ECO:0000313" key="16">
    <source>
        <dbReference type="Proteomes" id="UP000199302"/>
    </source>
</evidence>
<organism evidence="15 16">
    <name type="scientific">Poseidonocella sedimentorum</name>
    <dbReference type="NCBI Taxonomy" id="871652"/>
    <lineage>
        <taxon>Bacteria</taxon>
        <taxon>Pseudomonadati</taxon>
        <taxon>Pseudomonadota</taxon>
        <taxon>Alphaproteobacteria</taxon>
        <taxon>Rhodobacterales</taxon>
        <taxon>Roseobacteraceae</taxon>
        <taxon>Poseidonocella</taxon>
    </lineage>
</organism>
<dbReference type="EMBL" id="FOYI01000002">
    <property type="protein sequence ID" value="SFR00544.1"/>
    <property type="molecule type" value="Genomic_DNA"/>
</dbReference>
<evidence type="ECO:0000256" key="12">
    <source>
        <dbReference type="ARBA" id="ARBA00078141"/>
    </source>
</evidence>
<evidence type="ECO:0000256" key="3">
    <source>
        <dbReference type="ARBA" id="ARBA00022448"/>
    </source>
</evidence>
<accession>A0A1I6D4Y9</accession>
<proteinExistence type="inferred from homology"/>
<dbReference type="OrthoDB" id="9785015at2"/>
<feature type="binding site" evidence="13">
    <location>
        <position position="33"/>
    </location>
    <ligand>
        <name>molybdate</name>
        <dbReference type="ChEBI" id="CHEBI:36264"/>
    </ligand>
</feature>
<keyword evidence="6 14" id="KW-0732">Signal</keyword>
<feature type="binding site" evidence="13">
    <location>
        <position position="60"/>
    </location>
    <ligand>
        <name>molybdate</name>
        <dbReference type="ChEBI" id="CHEBI:36264"/>
    </ligand>
</feature>
<dbReference type="FunFam" id="3.40.190.10:FF:000030">
    <property type="entry name" value="Molybdate ABC transporter substrate-binding protein"/>
    <property type="match status" value="1"/>
</dbReference>
<evidence type="ECO:0000256" key="1">
    <source>
        <dbReference type="ARBA" id="ARBA00004236"/>
    </source>
</evidence>
<evidence type="ECO:0000256" key="6">
    <source>
        <dbReference type="ARBA" id="ARBA00022729"/>
    </source>
</evidence>
<protein>
    <recommendedName>
        <fullName evidence="11">Molybdate-binding protein ModA</fullName>
    </recommendedName>
    <alternativeName>
        <fullName evidence="12">Molybdate/tungstate-binding protein ModA</fullName>
    </alternativeName>
</protein>
<dbReference type="Gene3D" id="3.40.190.10">
    <property type="entry name" value="Periplasmic binding protein-like II"/>
    <property type="match status" value="2"/>
</dbReference>
<feature type="signal peptide" evidence="14">
    <location>
        <begin position="1"/>
        <end position="23"/>
    </location>
</feature>
<feature type="chain" id="PRO_5011453762" description="Molybdate-binding protein ModA" evidence="14">
    <location>
        <begin position="24"/>
        <end position="257"/>
    </location>
</feature>
<evidence type="ECO:0000256" key="13">
    <source>
        <dbReference type="PIRSR" id="PIRSR004846-1"/>
    </source>
</evidence>
<dbReference type="PANTHER" id="PTHR30632:SF17">
    <property type="entry name" value="MOLYBDATE-BINDING PROTEIN MODA"/>
    <property type="match status" value="1"/>
</dbReference>
<gene>
    <name evidence="15" type="ORF">SAMN04515673_102177</name>
</gene>
<evidence type="ECO:0000256" key="7">
    <source>
        <dbReference type="ARBA" id="ARBA00023136"/>
    </source>
</evidence>
<reference evidence="15 16" key="1">
    <citation type="submission" date="2016-10" db="EMBL/GenBank/DDBJ databases">
        <authorList>
            <person name="de Groot N.N."/>
        </authorList>
    </citation>
    <scope>NUCLEOTIDE SEQUENCE [LARGE SCALE GENOMIC DNA]</scope>
    <source>
        <strain evidence="16">KMM 9023,NRIC 0796,JCM 17311,KCTC 23692</strain>
    </source>
</reference>
<evidence type="ECO:0000256" key="14">
    <source>
        <dbReference type="SAM" id="SignalP"/>
    </source>
</evidence>
<feature type="binding site" evidence="13">
    <location>
        <position position="186"/>
    </location>
    <ligand>
        <name>molybdate</name>
        <dbReference type="ChEBI" id="CHEBI:36264"/>
    </ligand>
</feature>
<dbReference type="Pfam" id="PF13531">
    <property type="entry name" value="SBP_bac_11"/>
    <property type="match status" value="1"/>
</dbReference>
<keyword evidence="5 13" id="KW-0479">Metal-binding</keyword>
<dbReference type="GO" id="GO:0015689">
    <property type="term" value="P:molybdate ion transport"/>
    <property type="evidence" value="ECO:0007669"/>
    <property type="project" value="InterPro"/>
</dbReference>
<comment type="similarity">
    <text evidence="2">Belongs to the bacterial solute-binding protein ModA family.</text>
</comment>
<evidence type="ECO:0000256" key="8">
    <source>
        <dbReference type="ARBA" id="ARBA00023245"/>
    </source>
</evidence>
<dbReference type="SUPFAM" id="SSF53850">
    <property type="entry name" value="Periplasmic binding protein-like II"/>
    <property type="match status" value="1"/>
</dbReference>
<evidence type="ECO:0000256" key="9">
    <source>
        <dbReference type="ARBA" id="ARBA00056002"/>
    </source>
</evidence>
<sequence length="257" mass="26773">MIGSHTFWGWAALSALLALPLRAETVTVFAAASLKTALDEIAERYEAEEGARILRTYAGSSVLARQIAQGAPADIYLAANSAWMDHLEAKGAIRAETRRDVVSNTLVLIAREAPDIPDLGQPEAWLGAERLAVALVDAVPAGIYAKAALTSLGIWDEVAPAVVQTDNARAALALVASGAVGFGIVYASDARAEPRVRAIHGIPAALHPPIRYPAALTARARADGAAAFLDHLSGPGARAVFDRWGFLPPGPAAPPAP</sequence>
<dbReference type="GO" id="GO:0005886">
    <property type="term" value="C:plasma membrane"/>
    <property type="evidence" value="ECO:0007669"/>
    <property type="project" value="UniProtKB-SubCell"/>
</dbReference>
<keyword evidence="3" id="KW-0813">Transport</keyword>
<comment type="subcellular location">
    <subcellularLocation>
        <location evidence="1">Cell membrane</location>
    </subcellularLocation>
</comment>
<evidence type="ECO:0000313" key="15">
    <source>
        <dbReference type="EMBL" id="SFR00544.1"/>
    </source>
</evidence>